<gene>
    <name evidence="4" type="primary">LOC106062038</name>
</gene>
<dbReference type="Proteomes" id="UP001165740">
    <property type="component" value="Chromosome 5"/>
</dbReference>
<evidence type="ECO:0000259" key="2">
    <source>
        <dbReference type="PROSITE" id="PS00028"/>
    </source>
</evidence>
<feature type="region of interest" description="Disordered" evidence="1">
    <location>
        <begin position="982"/>
        <end position="1069"/>
    </location>
</feature>
<reference evidence="4" key="1">
    <citation type="submission" date="2025-08" db="UniProtKB">
        <authorList>
            <consortium name="RefSeq"/>
        </authorList>
    </citation>
    <scope>IDENTIFICATION</scope>
</reference>
<accession>A0A9W3AD91</accession>
<organism evidence="3 4">
    <name type="scientific">Biomphalaria glabrata</name>
    <name type="common">Bloodfluke planorb</name>
    <name type="synonym">Freshwater snail</name>
    <dbReference type="NCBI Taxonomy" id="6526"/>
    <lineage>
        <taxon>Eukaryota</taxon>
        <taxon>Metazoa</taxon>
        <taxon>Spiralia</taxon>
        <taxon>Lophotrochozoa</taxon>
        <taxon>Mollusca</taxon>
        <taxon>Gastropoda</taxon>
        <taxon>Heterobranchia</taxon>
        <taxon>Euthyneura</taxon>
        <taxon>Panpulmonata</taxon>
        <taxon>Hygrophila</taxon>
        <taxon>Lymnaeoidea</taxon>
        <taxon>Planorbidae</taxon>
        <taxon>Biomphalaria</taxon>
    </lineage>
</organism>
<feature type="region of interest" description="Disordered" evidence="1">
    <location>
        <begin position="785"/>
        <end position="840"/>
    </location>
</feature>
<feature type="region of interest" description="Disordered" evidence="1">
    <location>
        <begin position="1470"/>
        <end position="1531"/>
    </location>
</feature>
<evidence type="ECO:0000313" key="4">
    <source>
        <dbReference type="RefSeq" id="XP_055885108.1"/>
    </source>
</evidence>
<feature type="region of interest" description="Disordered" evidence="1">
    <location>
        <begin position="1229"/>
        <end position="1267"/>
    </location>
</feature>
<feature type="compositionally biased region" description="Polar residues" evidence="1">
    <location>
        <begin position="1244"/>
        <end position="1260"/>
    </location>
</feature>
<keyword evidence="3" id="KW-1185">Reference proteome</keyword>
<feature type="region of interest" description="Disordered" evidence="1">
    <location>
        <begin position="322"/>
        <end position="354"/>
    </location>
</feature>
<feature type="region of interest" description="Disordered" evidence="1">
    <location>
        <begin position="1083"/>
        <end position="1103"/>
    </location>
</feature>
<feature type="compositionally biased region" description="Polar residues" evidence="1">
    <location>
        <begin position="1471"/>
        <end position="1486"/>
    </location>
</feature>
<protein>
    <submittedName>
        <fullName evidence="4">Uncharacterized protein LOC106062038 isoform X1</fullName>
    </submittedName>
</protein>
<feature type="domain" description="C2H2-type" evidence="2">
    <location>
        <begin position="1948"/>
        <end position="1970"/>
    </location>
</feature>
<feature type="region of interest" description="Disordered" evidence="1">
    <location>
        <begin position="1834"/>
        <end position="1853"/>
    </location>
</feature>
<feature type="compositionally biased region" description="Basic and acidic residues" evidence="1">
    <location>
        <begin position="790"/>
        <end position="806"/>
    </location>
</feature>
<dbReference type="OrthoDB" id="6382392at2759"/>
<dbReference type="OMA" id="HPIETEN"/>
<evidence type="ECO:0000256" key="1">
    <source>
        <dbReference type="SAM" id="MobiDB-lite"/>
    </source>
</evidence>
<feature type="compositionally biased region" description="Polar residues" evidence="1">
    <location>
        <begin position="1056"/>
        <end position="1067"/>
    </location>
</feature>
<feature type="compositionally biased region" description="Low complexity" evidence="1">
    <location>
        <begin position="989"/>
        <end position="1002"/>
    </location>
</feature>
<evidence type="ECO:0000313" key="3">
    <source>
        <dbReference type="Proteomes" id="UP001165740"/>
    </source>
</evidence>
<dbReference type="RefSeq" id="XP_055885108.1">
    <property type="nucleotide sequence ID" value="XM_056029133.1"/>
</dbReference>
<dbReference type="SMART" id="SM00355">
    <property type="entry name" value="ZnF_C2H2"/>
    <property type="match status" value="3"/>
</dbReference>
<dbReference type="InterPro" id="IPR013087">
    <property type="entry name" value="Znf_C2H2_type"/>
</dbReference>
<feature type="compositionally biased region" description="Low complexity" evidence="1">
    <location>
        <begin position="1836"/>
        <end position="1851"/>
    </location>
</feature>
<feature type="compositionally biased region" description="Basic and acidic residues" evidence="1">
    <location>
        <begin position="339"/>
        <end position="351"/>
    </location>
</feature>
<feature type="compositionally biased region" description="Low complexity" evidence="1">
    <location>
        <begin position="1513"/>
        <end position="1531"/>
    </location>
</feature>
<dbReference type="PROSITE" id="PS00028">
    <property type="entry name" value="ZINC_FINGER_C2H2_1"/>
    <property type="match status" value="1"/>
</dbReference>
<sequence length="2139" mass="233720">MVPVGHCLLPSPVVLQEVWAWMLSSNLKEHPKHMLSAENVGSLIAQTSSLPDPITNCYYTYGFADEDSDFDEMDIDTDALLNADTKSLASEFVSIDDAVKHTKESNSDLLNTIPVKEEPLTHLDSNIRNIFYVFKDFEDNCKQNNSGCFPFSGNFKHYTPLKHSTAYDGLKNKEVHSDTEKEAKCVNLYKPHDKKQIVSPSKNNDLFTVDLSHYVWPKSTSVADGHLLQDARSVSEFYRPKKLTRTIKSDIYKGLCFSTNALDPRQQCDSYLNGTKPSLKDGNRTQDECISLKASETSEHFTANWIVNNAASHKVKCMKFSPARDSPKHTASQNSGEICRSKSRSDVKESTKSTPVKNIAEISLTSNDKRDFSKFTPVKNVSKVATSKDVSRKSVKNNTAKNIVEIIAASDVNSATKFRSAINSETSLTSERKNSSKSASDKNISEISIINNEVSNNHSTAKNIEVGSISKSTDKDSTKLTPSKDAEVNILCKEKDSTRVTPGAEIKNSTLLCSNTSCRDTNFDLSLKNSCNVSALDAGAESVHNPKRNLNSEINADKPVLTISNDDSQNAVEKIKKSKLKRKIISDDTEATKKKIKEVSPENPECVHEKVSDIMKCSSCFLTHLAQVRDATVSKVHSKPCSQCEKGNKLVCPKCGLQCPNLLVLYAHLLNVSNKQHKKVAQFCCSSCKMLSDSQFHFYNHVAFSNCSKLCIFCDHIFKSRKQKDSHTCKKAGTKKYFKRLSISSEVILQCQTCSKVVTSAKVKTGSHYNCDQCLKSEHKKSSRQTVSVKEYKDRQKEKESKKDCDDSITAKSNSHVKDNSTLPEGLKKQPPSDIVKPGLNQEGSIENIVNASAIPKNCNASVNIQSREITTFTISINNTGSKLENENPATPSTDQSEIFTNHVNTCDNTPDDTNVKSSKIKIKDSSLNAQSPKDNDCTDVFKSTKKDTSKLKVVNSESHSTRSPVLKLFCNELKANTNKITPLDTQFSPNSTKSPKTSTHSAISSRKMSPGVADTTKVKLSPAYTAKSSKTEVSSSNVLKSSETKLGVTDKKPNSMENTSSKSKAITKTLSLKTNDSLSLKKKTTTTNTNNSVSQVSGVKSPTIKRSHALELRKSPVKRACLFDLRNQEDVNELQETPTVSITSPSIKVPEAKTTPSVGSKPAVEVQLNTSDKHAAVKKGSSTHKAAVKEIPTSEKPTITKTNSFNKLEVGIKVSCTDKLIKTDANAATKQSITMSKPEKSKVNGSTSATNTSALTEVTGSKPPDTEISFDKTEVIVIKIITSPKPAVDKIKKVDKGSREFNALDNPTVTKETKTTKPAVKELKTPKPEVTSVYALSKPGGCKGRSAAIKVNNTPAVSISKNNDSDKATASEVVPFDKPALSMVNTTKSVVNKANTSKSGTPQVITSNKPALSRINTKTIVPNMHTSDKPASSDLKNDKLSKVITTSTPKPAVSKLTVSNKSAIEKSVAGGNSTGIAKPTSNQDNSFDEKRQAVSKGNTANEPKASKVNTLEKSAVSSVSTSKKSSVTEVSVSKKMEVAKLNASNKLAVTKVNVSKPALTKVITPENSVVAWGNNMPKPKVNPDKALDNKRSAVTKVNTETESKISKINTLEKPAVCSVSTSSSNKKSTITEISVSEKLSVTKPNASNKSAVAKVITLSKTAETKVSTSETSLVAGANSVLVPKSIVTQDNVLENNRLEVTTVNTTIKPEEETAVTNVTSEALVTNMNASNKPALVKVDSQDKPAVTSLDETNAILTKMIPSEEKNTGISQTNVTALDSCESHLKSSSLEPKCICKQNSSLPDSTSLDSTCSSNNLVLNSVAPKNPVSDLVKVVSDSNSPQNQQSNGLSSVQSSVIHTDTKFPLYSSQDITKCEIPKSETQTACKENNKKTDKLPGASHASGGSSNCNFLSTNCPIFCRICGWGARSYYHLDEHLAGAHHMKKKYFCRVGPCNCSFVLERCLDIHRDEHDYMEARHSNMERMHTERPKDWCADDSFCNPKTRCQTFINNNTEWQGSRFGDAESSSFRNYNSFDDMDFKSRRQSFHNTNRFENMNTGMPTFPTRKRFADSFDDIDCMIAKKVCQSSGVFNACKTDCYGRPVVVQVYQFIATSDHVSVNYIHKSNYPHSNVRVINVLPHN</sequence>
<proteinExistence type="predicted"/>
<feature type="compositionally biased region" description="Polar residues" evidence="1">
    <location>
        <begin position="1027"/>
        <end position="1042"/>
    </location>
</feature>
<name>A0A9W3AD91_BIOGL</name>
<feature type="compositionally biased region" description="Polar residues" evidence="1">
    <location>
        <begin position="1496"/>
        <end position="1512"/>
    </location>
</feature>
<dbReference type="GeneID" id="106062038"/>